<evidence type="ECO:0000256" key="6">
    <source>
        <dbReference type="SAM" id="Coils"/>
    </source>
</evidence>
<dbReference type="GO" id="GO:0005801">
    <property type="term" value="C:cis-Golgi network"/>
    <property type="evidence" value="ECO:0000318"/>
    <property type="project" value="GO_Central"/>
</dbReference>
<dbReference type="GO" id="GO:0097060">
    <property type="term" value="C:synaptic membrane"/>
    <property type="evidence" value="ECO:0000318"/>
    <property type="project" value="GO_Central"/>
</dbReference>
<feature type="domain" description="ELK" evidence="8">
    <location>
        <begin position="1682"/>
        <end position="1703"/>
    </location>
</feature>
<feature type="coiled-coil region" evidence="6">
    <location>
        <begin position="3586"/>
        <end position="3680"/>
    </location>
</feature>
<feature type="region of interest" description="Disordered" evidence="7">
    <location>
        <begin position="1"/>
        <end position="128"/>
    </location>
</feature>
<evidence type="ECO:0000259" key="8">
    <source>
        <dbReference type="SMART" id="SM01188"/>
    </source>
</evidence>
<dbReference type="GO" id="GO:0034237">
    <property type="term" value="F:protein kinase A regulatory subunit binding"/>
    <property type="evidence" value="ECO:0000318"/>
    <property type="project" value="GO_Central"/>
</dbReference>
<dbReference type="OrthoDB" id="2020852at2759"/>
<dbReference type="Reactome" id="R-XTR-380259">
    <property type="pathway name" value="Loss of Nlp from mitotic centrosomes"/>
</dbReference>
<feature type="compositionally biased region" description="Basic residues" evidence="7">
    <location>
        <begin position="34"/>
        <end position="43"/>
    </location>
</feature>
<reference evidence="9" key="1">
    <citation type="journal article" date="2010" name="Science">
        <title>The genome of the Western clawed frog Xenopus tropicalis.</title>
        <authorList>
            <person name="Hellsten U."/>
            <person name="Harland R.M."/>
            <person name="Gilchrist M.J."/>
            <person name="Hendrix D."/>
            <person name="Jurka J."/>
            <person name="Kapitonov V."/>
            <person name="Ovcharenko I."/>
            <person name="Putnam N.H."/>
            <person name="Shu S."/>
            <person name="Taher L."/>
            <person name="Blitz I.L."/>
            <person name="Blumberg B."/>
            <person name="Dichmann D.S."/>
            <person name="Dubchak I."/>
            <person name="Amaya E."/>
            <person name="Detter J.C."/>
            <person name="Fletcher R."/>
            <person name="Gerhard D.S."/>
            <person name="Goodstein D."/>
            <person name="Graves T."/>
            <person name="Grigoriev I.V."/>
            <person name="Grimwood J."/>
            <person name="Kawashima T."/>
            <person name="Lindquist E."/>
            <person name="Lucas S.M."/>
            <person name="Mead P.E."/>
            <person name="Mitros T."/>
            <person name="Ogino H."/>
            <person name="Ohta Y."/>
            <person name="Poliakov A.V."/>
            <person name="Pollet N."/>
            <person name="Robert J."/>
            <person name="Salamov A."/>
            <person name="Sater A.K."/>
            <person name="Schmutz J."/>
            <person name="Terry A."/>
            <person name="Vize P.D."/>
            <person name="Warren W.C."/>
            <person name="Wells D."/>
            <person name="Wills A."/>
            <person name="Wilson R.K."/>
            <person name="Zimmerman L.B."/>
            <person name="Zorn A.M."/>
            <person name="Grainger R."/>
            <person name="Grammer T."/>
            <person name="Khokha M.K."/>
            <person name="Richardson P.M."/>
            <person name="Rokhsar D.S."/>
        </authorList>
    </citation>
    <scope>NUCLEOTIDE SEQUENCE [LARGE SCALE GENOMIC DNA]</scope>
    <source>
        <strain evidence="9">Nigerian</strain>
    </source>
</reference>
<feature type="compositionally biased region" description="Basic and acidic residues" evidence="7">
    <location>
        <begin position="1"/>
        <end position="16"/>
    </location>
</feature>
<dbReference type="PANTHER" id="PTHR44981">
    <property type="entry name" value="PERICENTRIN-LIKE PROTEIN, ISOFORM F"/>
    <property type="match status" value="1"/>
</dbReference>
<evidence type="ECO:0000256" key="1">
    <source>
        <dbReference type="ARBA" id="ARBA00004300"/>
    </source>
</evidence>
<dbReference type="KEGG" id="xtr:779447"/>
<feature type="coiled-coil region" evidence="6">
    <location>
        <begin position="937"/>
        <end position="992"/>
    </location>
</feature>
<feature type="domain" description="ELK" evidence="8">
    <location>
        <begin position="3117"/>
        <end position="3137"/>
    </location>
</feature>
<feature type="coiled-coil region" evidence="6">
    <location>
        <begin position="2848"/>
        <end position="2956"/>
    </location>
</feature>
<reference evidence="11" key="3">
    <citation type="submission" date="2025-04" db="UniProtKB">
        <authorList>
            <consortium name="RefSeq"/>
        </authorList>
    </citation>
    <scope>IDENTIFICATION</scope>
    <source>
        <strain evidence="11">Nigerian</strain>
        <tissue evidence="11">Liver and blood</tissue>
    </source>
</reference>
<evidence type="ECO:0000313" key="11">
    <source>
        <dbReference type="RefSeq" id="XP_002934639.3"/>
    </source>
</evidence>
<evidence type="ECO:0000313" key="10">
    <source>
        <dbReference type="Proteomes" id="UP000008143"/>
    </source>
</evidence>
<feature type="coiled-coil region" evidence="6">
    <location>
        <begin position="1688"/>
        <end position="1715"/>
    </location>
</feature>
<organism evidence="9">
    <name type="scientific">Xenopus tropicalis</name>
    <name type="common">Western clawed frog</name>
    <name type="synonym">Silurana tropicalis</name>
    <dbReference type="NCBI Taxonomy" id="8364"/>
    <lineage>
        <taxon>Eukaryota</taxon>
        <taxon>Metazoa</taxon>
        <taxon>Chordata</taxon>
        <taxon>Craniata</taxon>
        <taxon>Vertebrata</taxon>
        <taxon>Euteleostomi</taxon>
        <taxon>Amphibia</taxon>
        <taxon>Batrachia</taxon>
        <taxon>Anura</taxon>
        <taxon>Pipoidea</taxon>
        <taxon>Pipidae</taxon>
        <taxon>Xenopodinae</taxon>
        <taxon>Xenopus</taxon>
        <taxon>Silurana</taxon>
    </lineage>
</organism>
<feature type="compositionally biased region" description="Basic and acidic residues" evidence="7">
    <location>
        <begin position="1786"/>
        <end position="1814"/>
    </location>
</feature>
<keyword evidence="2" id="KW-0963">Cytoplasm</keyword>
<feature type="coiled-coil region" evidence="6">
    <location>
        <begin position="716"/>
        <end position="843"/>
    </location>
</feature>
<comment type="subcellular location">
    <subcellularLocation>
        <location evidence="1">Cytoplasm</location>
        <location evidence="1">Cytoskeleton</location>
        <location evidence="1">Microtubule organizing center</location>
        <location evidence="1">Centrosome</location>
    </subcellularLocation>
</comment>
<evidence type="ECO:0000256" key="5">
    <source>
        <dbReference type="ARBA" id="ARBA00023212"/>
    </source>
</evidence>
<feature type="coiled-coil region" evidence="6">
    <location>
        <begin position="2583"/>
        <end position="2648"/>
    </location>
</feature>
<dbReference type="GeneTree" id="ENSGT00730000110871"/>
<feature type="coiled-coil region" evidence="6">
    <location>
        <begin position="2301"/>
        <end position="2474"/>
    </location>
</feature>
<feature type="compositionally biased region" description="Polar residues" evidence="7">
    <location>
        <begin position="44"/>
        <end position="54"/>
    </location>
</feature>
<name>A0A6I8SMY0_XENTR</name>
<dbReference type="GO" id="GO:0007020">
    <property type="term" value="P:microtubule nucleation"/>
    <property type="evidence" value="ECO:0000318"/>
    <property type="project" value="GO_Central"/>
</dbReference>
<dbReference type="Bgee" id="ENSXETG00000003440">
    <property type="expression patterns" value="Expressed in mesonephros and 19 other cell types or tissues"/>
</dbReference>
<evidence type="ECO:0000313" key="12">
    <source>
        <dbReference type="Xenbase" id="XB-GENE-5953770"/>
    </source>
</evidence>
<evidence type="ECO:0000256" key="2">
    <source>
        <dbReference type="ARBA" id="ARBA00022490"/>
    </source>
</evidence>
<feature type="coiled-coil region" evidence="6">
    <location>
        <begin position="2214"/>
        <end position="2276"/>
    </location>
</feature>
<dbReference type="Pfam" id="PF10495">
    <property type="entry name" value="PACT_coil_coil"/>
    <property type="match status" value="1"/>
</dbReference>
<feature type="compositionally biased region" description="Low complexity" evidence="7">
    <location>
        <begin position="3169"/>
        <end position="3182"/>
    </location>
</feature>
<dbReference type="InterPro" id="IPR019528">
    <property type="entry name" value="PACT_domain"/>
</dbReference>
<keyword evidence="10" id="KW-1185">Reference proteome</keyword>
<reference evidence="9" key="2">
    <citation type="submission" date="2020-05" db="UniProtKB">
        <authorList>
            <consortium name="Ensembl"/>
        </authorList>
    </citation>
    <scope>IDENTIFICATION</scope>
</reference>
<feature type="domain" description="ELK" evidence="8">
    <location>
        <begin position="656"/>
        <end position="677"/>
    </location>
</feature>
<dbReference type="GO" id="GO:0005813">
    <property type="term" value="C:centrosome"/>
    <property type="evidence" value="ECO:0000318"/>
    <property type="project" value="GO_Central"/>
</dbReference>
<dbReference type="Xenbase" id="XB-GENE-5953770">
    <property type="gene designation" value="akap9"/>
</dbReference>
<feature type="region of interest" description="Disordered" evidence="7">
    <location>
        <begin position="3779"/>
        <end position="3798"/>
    </location>
</feature>
<feature type="region of interest" description="Disordered" evidence="7">
    <location>
        <begin position="3156"/>
        <end position="3191"/>
    </location>
</feature>
<protein>
    <submittedName>
        <fullName evidence="11">A-kinase anchor protein 9 isoform X1</fullName>
    </submittedName>
    <submittedName>
        <fullName evidence="9">A-kinase-anchoring protein 9</fullName>
    </submittedName>
</protein>
<feature type="coiled-coil region" evidence="6">
    <location>
        <begin position="2674"/>
        <end position="2814"/>
    </location>
</feature>
<dbReference type="AGR" id="Xenbase:XB-GENE-5953770"/>
<dbReference type="Reactome" id="R-XTR-5620912">
    <property type="pathway name" value="Anchoring of the basal body to the plasma membrane"/>
</dbReference>
<feature type="compositionally biased region" description="Polar residues" evidence="7">
    <location>
        <begin position="106"/>
        <end position="118"/>
    </location>
</feature>
<keyword evidence="5" id="KW-0206">Cytoskeleton</keyword>
<evidence type="ECO:0000256" key="7">
    <source>
        <dbReference type="SAM" id="MobiDB-lite"/>
    </source>
</evidence>
<dbReference type="OMA" id="HYVAIQL"/>
<dbReference type="Proteomes" id="UP000008143">
    <property type="component" value="Chromosome 6"/>
</dbReference>
<feature type="domain" description="ELK" evidence="8">
    <location>
        <begin position="431"/>
        <end position="452"/>
    </location>
</feature>
<keyword evidence="4 6" id="KW-0175">Coiled coil</keyword>
<feature type="region of interest" description="Disordered" evidence="7">
    <location>
        <begin position="3844"/>
        <end position="3888"/>
    </location>
</feature>
<feature type="domain" description="ELK" evidence="8">
    <location>
        <begin position="360"/>
        <end position="380"/>
    </location>
</feature>
<keyword evidence="3" id="KW-0597">Phosphoprotein</keyword>
<gene>
    <name evidence="9 11 12" type="primary">akap9</name>
</gene>
<dbReference type="InterPro" id="IPR028745">
    <property type="entry name" value="AKAP9/Pericentrin"/>
</dbReference>
<dbReference type="PANTHER" id="PTHR44981:SF1">
    <property type="entry name" value="A-KINASE ANCHOR PROTEIN 9"/>
    <property type="match status" value="1"/>
</dbReference>
<dbReference type="Reactome" id="R-XTR-8854518">
    <property type="pathway name" value="AURKA Activation by TPX2"/>
</dbReference>
<evidence type="ECO:0000256" key="3">
    <source>
        <dbReference type="ARBA" id="ARBA00022553"/>
    </source>
</evidence>
<feature type="region of interest" description="Disordered" evidence="7">
    <location>
        <begin position="1751"/>
        <end position="1823"/>
    </location>
</feature>
<evidence type="ECO:0000256" key="4">
    <source>
        <dbReference type="ARBA" id="ARBA00023054"/>
    </source>
</evidence>
<feature type="coiled-coil region" evidence="6">
    <location>
        <begin position="445"/>
        <end position="622"/>
    </location>
</feature>
<dbReference type="GO" id="GO:0003677">
    <property type="term" value="F:DNA binding"/>
    <property type="evidence" value="ECO:0007669"/>
    <property type="project" value="InterPro"/>
</dbReference>
<feature type="coiled-coil region" evidence="6">
    <location>
        <begin position="1944"/>
        <end position="2178"/>
    </location>
</feature>
<dbReference type="Reactome" id="R-XTR-380320">
    <property type="pathway name" value="Recruitment of NuMA to mitotic centrosomes"/>
</dbReference>
<dbReference type="GO" id="GO:0007165">
    <property type="term" value="P:signal transduction"/>
    <property type="evidence" value="ECO:0007669"/>
    <property type="project" value="InterPro"/>
</dbReference>
<dbReference type="Reactome" id="R-XTR-2565942">
    <property type="pathway name" value="Regulation of PLK1 Activity at G2/M Transition"/>
</dbReference>
<feature type="compositionally biased region" description="Basic and acidic residues" evidence="7">
    <location>
        <begin position="3779"/>
        <end position="3796"/>
    </location>
</feature>
<feature type="domain" description="ELK" evidence="8">
    <location>
        <begin position="626"/>
        <end position="647"/>
    </location>
</feature>
<dbReference type="SMART" id="SM01188">
    <property type="entry name" value="ELK"/>
    <property type="match status" value="7"/>
</dbReference>
<feature type="compositionally biased region" description="Basic and acidic residues" evidence="7">
    <location>
        <begin position="3849"/>
        <end position="3858"/>
    </location>
</feature>
<dbReference type="CTD" id="10142"/>
<dbReference type="GeneID" id="779447"/>
<dbReference type="GO" id="GO:0015459">
    <property type="term" value="F:potassium channel regulator activity"/>
    <property type="evidence" value="ECO:0000318"/>
    <property type="project" value="GO_Central"/>
</dbReference>
<feature type="coiled-coil region" evidence="6">
    <location>
        <begin position="2514"/>
        <end position="2541"/>
    </location>
</feature>
<dbReference type="GO" id="GO:0051661">
    <property type="term" value="P:maintenance of centrosome location"/>
    <property type="evidence" value="ECO:0000318"/>
    <property type="project" value="GO_Central"/>
</dbReference>
<feature type="coiled-coil region" evidence="6">
    <location>
        <begin position="158"/>
        <end position="406"/>
    </location>
</feature>
<dbReference type="Reactome" id="R-XTR-380270">
    <property type="pathway name" value="Recruitment of mitotic centrosome proteins and complexes"/>
</dbReference>
<evidence type="ECO:0000313" key="9">
    <source>
        <dbReference type="Ensembl" id="ENSXETP00000094535"/>
    </source>
</evidence>
<sequence>MEEEDQERKRKLEAGKAKLAQFRQRKGQADGQHAAKKPKKKKASTGSKGQQTAEDAQETSYSQSHHSHSQSTEGASATEEFSIMRTLSQGESVKHDKTYTIEPESEISSTADDYSSEVTGDRFPPTANSTADLVREEEEFEVRETYSEQGTCSSLTRLEVMEDELAGKQQEIEELNKELEEMRAACGTQGLQQLQEFEMAIKQRDDIITQLTTNLQQARKEKDEIMKEFLELTEQSQKLKIQFQHLQASEALRNNSHTSTAADLLQSKQQILAYQQQLEEQEHRLKLYQKDNESYKAHNESLQAKIQDMEQLKELELSYKRRLNEKDVSIDNMKIALQEEESKSSQLTERISLFEKSAEELRQELVIKHQEINNLAEELSSSRQRERQSSEEIKQLMGTVEELQKKHYKGTQFEADIVQRMELEAGRKLEQLRAELDEMYGQQIVQMKQELVKQHASEIEKLLAQHKAELDNISIQSTVSMTNEQINELNITINKLNAQLQCSNQKQTKIKEDFSLQLKVVTSEKSLLQGQIKDLLQDMTLAREQIQKAKESITEKESKLSEASSLLVAVDDLKAELAAANAYTKELQTKHESEITNYKIKLDMLEREKDAVLDRMAESQEAEFEKLRTHFLFSQEEELSKLREDLTREHSENTENLKQNLETKFRQQLDNMQHDMNQTISTMQSEKDTLVTKQNNLMLEISKLKDLLQSVGDPQSEEMMIQMNELQKDLEPYRREEKEKETTEQDFQMLQLKIKLLEKEVKEKDTLSEQIASQKVDIRILRDENNTLQATLKNYNIIGSVSDQGDDRNSELRNEMEKLTLENKQLKKLEFTLKEELERQKNTFSFAEKNFEVNFHELQEEYTCLLKIKNQLEDSITKKEEEYSIKLNSLNKELAKLKGISAEEHPALQDIKDEVPGASELVKIDALEVGEVVEKDTTELMEKLEIAQRDKKELSLKLFDLSEQMQLKQNEINQLKEHVKSLCQERDNALSDLQKQEKVIGVKETLSAQSDKKTLNDRLGIMSNEEIDKCNISLAEEILINEAEEREDIQHLNNCSLSHLSAETHVSKVEKESEPHIQKLHELSYIKETESPLLVRTQKERDSLQQELATLHAAQADMKLHLEAQQISLTLIHNAQIELINENLQKQKENELCSLKKEMLKIQELKIKELHDVHQQELQALQLQQTGGDTKSCQVLIDLLNKRISDERDHIIENIRRSFLEKKLENIDGTENIESSLQESSYPVALEHHLTQVQTKYTQMTNFLEYFLKEYKQTTNCYSNLEIERAQTFRDDLDVTTITESLTTKHSPVAGIVDVQGAATSQSEEVEKLKMEFSHQRAQLEEKHSQEIEHLRFYFQQQLKENEERYTTEIIHLQEHIQNVSETSLDFRELSKMQPGVEVGLYEADIFKTLSTQVTATLKMDEQGQVGGKPVKKPSGSIYHQLQTLRQAFYARYLEEVSALKKQHEAELIQLREDLEGKYYQENATLKEQIKLLTKAEQEDPIGNIQKLQRSPVNDTEGKTPADVNQLLEERYQERIQEEVAKVIVEMTVAFAQKTELARLAAPIDGGTARFSKGSQGTTGTIEMREDNKYQLCHGKEESLRPSESLSSDRMHLQDGTEVLNCVTSYVTAVSTDTTNTSLSQELNDDLHPKDQDKNVTVDSHFSEKTVVLKEEDYNRMLAMGAENAKLRPLYEEHVEDMRQELVRLEQEHQQSVEALKYSHMEQLERQMYDQEQLLSELHMVRAQLNVNASISSQTSESEELLEEPQSPETEENWAGIVQDNSSQTLEEHVAESESKDEFWDGVSKKEEGNKESEGDLPDEPICDRKHLMRSNKQLLKILLEIVKTTGAVEETIGHHVLGLLDKPGRRPSAPQVLVWNPANEDLGMTLDLEAPKTTGPIALKDFIGSKDADIWSEDTEEELDLTDRWLAGAGLSSEDEAQVLHISARLQTAVEKLLEAINESNNQLEHVKAAQTELVRESIKRKQETADLLRCQEELQERLNEEAKAREHLALELSRAEGLLDGYSDERVFLEKQIQEKNDLVRHLEQELQSTGNRLQEFEQELQQLQEERELLSRQKNALRAEATPAEQSLVAAAVDAAPTEELIEETEKLLKEKIEVQRQAEKDSGDLYKQVKVLETELEEQMSRNLEIEQEKNSDLEDLQQKNLSLEKQLEKTRKFLDEQAVDREHERDVFQQEILKLEQQLKMPQRHQPVTDHQSNALEKLETNLKEKTDKCNELLLCKEQFQRDIQERNEEIEKLECRIRELEQALLISDDTLKKVELRRQSIVISSKGEIPLEAQLQVERDAIDRKEKEITNLEEQLEQFREELENKNEEVQQLHMQLEIQRKESSTRLLELEQENKVLKDENVDHDNQSSAIKTHHMKPEEFEDILFLKEQEIDQLNEHVGRLQAQLETATDNKTIEDKNNQIKEYKSQIKCLKSDQERLKRNSEEEIEKLNEVIEKLQDELASIDNKVSVDVTSMTEDADSSKHQLETIMAEKDLLQKKVELSDTELAITRTALEETRTEIELLKTELKSVREGQIASKQVYEECNNVTLEFRNDKEEEAEATSEPLENSLLYVQHEAMQDTIHGLESKLQELKQTIKEKDIELLQYYDKVKLVEEQSQVIDQLNQVIRKLQEESTAADSVFNSIEVSDISECQNKTTLAEEMSLSSESASSKHELLNTELEETQAELKSLKEELEKLKQSPENANAKWEGKAKYDIKKLENALREKTAELLASQALLSSVQDTVQSTIQNLESQVQNLQKIVEEKDSELLQYAVQKQLLEKQAVELEQLNGVIESLHQKLSKAKQIKSPEKVERAKDLVTDKMQKENRILQTAELNGEETAFVKIELENAKEEIKHLRGELDRLQASLFKSEEALSEKAVQPLENQALSASAEEAMQRAMKNMESQLQGLQIDFDRKDLELLQCSNEIELLEEQVKTERNRHDEVMLAMENTLREKVAAALVSEAQVKAIQLMQKTEDSYILQEESKGTQTSKSHEEEVAESNLSALSLRLLQLEKQLSDLHEELQVERERAIAANHQVAEKEQKLTELQQLLDCSNSRSDEKLKEKTSSKLIHDPLQSNVLENQLERLQAEAKASNEELAHFRNMAEKLKEELLVKEASIGHLEKDVCHVRKSLVEAEEQLKAYIKMESQQEDKKPTPLQTKTSSSQTKKTQSINNSNQTPQVCLTDKGVQNVLDEEHWGSPSDEVAAIIKQYTEKIGQMQDLHAAEILDMEARHISEADSLRRDQYVAVQALTEECEALKAVIESMRATAGGVKPDSVLPTSYQFVDTTSSDTGSDWSQGAYVPNFESVPDGVRSDDEVATDLLPNKIKNLLRAVHQESIQVLSLTEPDGADSDSSQSFPANMEPWLKERKTLLETIASLKDLIGKMQIHKEAKASESPDLYDLVPDWRGELLRAIQEVFDREQDVLLSAFHTQLASLGTCDAAALMNQMQHRLQEQGMEQVNAMDCIQNADRRSLLLEVQDLRSQLLSLRNDVAAKPPSVSLAEDMAYQNLEQDHTHQIQEMHLQLNRMSVRSSELEEQLSSERHLGTEVKNELAQTKIELESALSQQHKHFKELESLRLEIKQRSDELDAVSETLENEQKKTRELQWALEKEKAKVERSEERGKEELEDLKMLVDTQSEKIKEISNLLENEKQKVKDLQERMESREIAFVAELSQEKSKAAELQAFLDEEKTRCKELVNALDCRTKLHTQLQKCEGGEQSDSHSQADDLLKDLQSQLEVKHHRIVELVGEMEAYKLECVQLRRSIEEEKQSHRRQIEAESDSGKAAHIQAQELKTMVDDLQQKLNAKTVELQKVKADEKRLKETIQGLENNNQQVITEHRSARRELGASTSGWKSTTDTPRSNGHQQSEESTGSSLRQIPSIALNGDYIGGGGPFSVETIRERLQKVSDKLKCLSTKANQRILFESVDHEDLTWSKNSIQEIIYQLGQVAVLSLDGENFVFPPGISTNTLTEKLLTQNAELTGYVSRLTEEKNDLRNALLRLEEEACRHRLRGPSGDHSFGPLSVENTANIDMLIASERELWIREKIKLQKSLKQTEAELSKVKAELRNETTQKDFGRESENTALKRVYSKYLRAESFRKALVYQKKYLLLLLGGFQECEEATLALIARMGGQPSYTDLEVITHHTRAFTRFRSAVRVSIAISRMKFLVRRWQRATGSSPSSINRNVFGQITGNELRTESPYPPAGSLELYGEQRHLACRSRSEFDSPQSTVNSQHRYNAVSDVSPCSYLRNYDPDRALTDYITRLEALQKRLGSAHTGSSNTSHYSTRR</sequence>
<feature type="domain" description="ELK" evidence="8">
    <location>
        <begin position="1470"/>
        <end position="1491"/>
    </location>
</feature>
<feature type="coiled-coil region" evidence="6">
    <location>
        <begin position="4051"/>
        <end position="4085"/>
    </location>
</feature>
<dbReference type="Ensembl" id="ENSXETT00000074444">
    <property type="protein sequence ID" value="ENSXETP00000094535"/>
    <property type="gene ID" value="ENSXETG00000003440"/>
</dbReference>
<dbReference type="GO" id="GO:0005795">
    <property type="term" value="C:Golgi stack"/>
    <property type="evidence" value="ECO:0000318"/>
    <property type="project" value="GO_Central"/>
</dbReference>
<accession>A0A6I8SMY0</accession>
<proteinExistence type="predicted"/>
<dbReference type="RefSeq" id="XP_002934639.3">
    <property type="nucleotide sequence ID" value="XM_002934593.5"/>
</dbReference>
<dbReference type="InterPro" id="IPR005539">
    <property type="entry name" value="ELK_dom"/>
</dbReference>
<dbReference type="GO" id="GO:0060090">
    <property type="term" value="F:molecular adaptor activity"/>
    <property type="evidence" value="ECO:0000318"/>
    <property type="project" value="GO_Central"/>
</dbReference>
<feature type="compositionally biased region" description="Polar residues" evidence="7">
    <location>
        <begin position="3860"/>
        <end position="3888"/>
    </location>
</feature>